<evidence type="ECO:0000256" key="4">
    <source>
        <dbReference type="ARBA" id="ARBA00022801"/>
    </source>
</evidence>
<dbReference type="Pfam" id="PF00753">
    <property type="entry name" value="Lactamase_B"/>
    <property type="match status" value="1"/>
</dbReference>
<keyword evidence="4 7" id="KW-0378">Hydrolase</keyword>
<proteinExistence type="inferred from homology"/>
<evidence type="ECO:0000313" key="8">
    <source>
        <dbReference type="Proteomes" id="UP000244978"/>
    </source>
</evidence>
<keyword evidence="5" id="KW-0862">Zinc</keyword>
<comment type="caution">
    <text evidence="7">The sequence shown here is derived from an EMBL/GenBank/DDBJ whole genome shotgun (WGS) entry which is preliminary data.</text>
</comment>
<evidence type="ECO:0000256" key="2">
    <source>
        <dbReference type="ARBA" id="ARBA00007749"/>
    </source>
</evidence>
<evidence type="ECO:0000256" key="1">
    <source>
        <dbReference type="ARBA" id="ARBA00001947"/>
    </source>
</evidence>
<dbReference type="Proteomes" id="UP000244978">
    <property type="component" value="Unassembled WGS sequence"/>
</dbReference>
<dbReference type="SUPFAM" id="SSF56281">
    <property type="entry name" value="Metallo-hydrolase/oxidoreductase"/>
    <property type="match status" value="1"/>
</dbReference>
<organism evidence="7 8">
    <name type="scientific">Homoserinimonas hongtaonis</name>
    <dbReference type="NCBI Taxonomy" id="2079791"/>
    <lineage>
        <taxon>Bacteria</taxon>
        <taxon>Bacillati</taxon>
        <taxon>Actinomycetota</taxon>
        <taxon>Actinomycetes</taxon>
        <taxon>Micrococcales</taxon>
        <taxon>Microbacteriaceae</taxon>
        <taxon>Homoserinimonas</taxon>
    </lineage>
</organism>
<dbReference type="GO" id="GO:0046872">
    <property type="term" value="F:metal ion binding"/>
    <property type="evidence" value="ECO:0007669"/>
    <property type="project" value="UniProtKB-KW"/>
</dbReference>
<dbReference type="SMART" id="SM00849">
    <property type="entry name" value="Lactamase_B"/>
    <property type="match status" value="1"/>
</dbReference>
<keyword evidence="8" id="KW-1185">Reference proteome</keyword>
<dbReference type="PANTHER" id="PTHR42978">
    <property type="entry name" value="QUORUM-QUENCHING LACTONASE YTNP-RELATED-RELATED"/>
    <property type="match status" value="1"/>
</dbReference>
<accession>A0A2U1SXI2</accession>
<dbReference type="GO" id="GO:0016787">
    <property type="term" value="F:hydrolase activity"/>
    <property type="evidence" value="ECO:0007669"/>
    <property type="project" value="UniProtKB-KW"/>
</dbReference>
<sequence length="275" mass="29891">MSTVASCGAFDETWAERFALLGAPRKLVPLVLGYEPIAESLSIAGGRRDRFLLEPVTGAAIVYDDAWFLIDTGFDVDVIRDPERRRQRFNYDSYTAVVQPGDPLADQVAAAGLSWGALAACAVSHLHGDHSGGLRLVAPHAPMLVQADEWSFAVDVAGVRDVYFREDYLRPDLHVLLLDGDTVIAPGLTALDTRGHTPGHQSFRVDLADKSIVLACDAADLRECIEQVRPCGFTARPGDADAALAAIQRLAALDQEDGVEVWPGHDPDWHAWQRA</sequence>
<dbReference type="InterPro" id="IPR036866">
    <property type="entry name" value="RibonucZ/Hydroxyglut_hydro"/>
</dbReference>
<dbReference type="CDD" id="cd07729">
    <property type="entry name" value="AHL_lactonase_MBL-fold"/>
    <property type="match status" value="1"/>
</dbReference>
<dbReference type="RefSeq" id="WP_108998503.1">
    <property type="nucleotide sequence ID" value="NZ_QEEX01000002.1"/>
</dbReference>
<comment type="cofactor">
    <cofactor evidence="1">
        <name>Zn(2+)</name>
        <dbReference type="ChEBI" id="CHEBI:29105"/>
    </cofactor>
</comment>
<dbReference type="Gene3D" id="3.60.15.10">
    <property type="entry name" value="Ribonuclease Z/Hydroxyacylglutathione hydrolase-like"/>
    <property type="match status" value="1"/>
</dbReference>
<comment type="similarity">
    <text evidence="2">Belongs to the metallo-beta-lactamase superfamily.</text>
</comment>
<evidence type="ECO:0000259" key="6">
    <source>
        <dbReference type="SMART" id="SM00849"/>
    </source>
</evidence>
<feature type="domain" description="Metallo-beta-lactamase" evidence="6">
    <location>
        <begin position="55"/>
        <end position="265"/>
    </location>
</feature>
<evidence type="ECO:0000256" key="5">
    <source>
        <dbReference type="ARBA" id="ARBA00022833"/>
    </source>
</evidence>
<evidence type="ECO:0000313" key="7">
    <source>
        <dbReference type="EMBL" id="PWB96351.1"/>
    </source>
</evidence>
<gene>
    <name evidence="7" type="ORF">DF220_11585</name>
</gene>
<protein>
    <submittedName>
        <fullName evidence="7">MBL fold metallo-hydrolase</fullName>
    </submittedName>
</protein>
<dbReference type="InterPro" id="IPR051013">
    <property type="entry name" value="MBL_superfamily_lactonases"/>
</dbReference>
<evidence type="ECO:0000256" key="3">
    <source>
        <dbReference type="ARBA" id="ARBA00022723"/>
    </source>
</evidence>
<dbReference type="PANTHER" id="PTHR42978:SF2">
    <property type="entry name" value="102 KBASES UNSTABLE REGION: FROM 1 TO 119443"/>
    <property type="match status" value="1"/>
</dbReference>
<dbReference type="AlphaFoldDB" id="A0A2U1SXI2"/>
<dbReference type="InterPro" id="IPR001279">
    <property type="entry name" value="Metallo-B-lactamas"/>
</dbReference>
<keyword evidence="3" id="KW-0479">Metal-binding</keyword>
<name>A0A2U1SXI2_9MICO</name>
<dbReference type="EMBL" id="QEEX01000002">
    <property type="protein sequence ID" value="PWB96351.1"/>
    <property type="molecule type" value="Genomic_DNA"/>
</dbReference>
<reference evidence="8" key="1">
    <citation type="submission" date="2018-04" db="EMBL/GenBank/DDBJ databases">
        <authorList>
            <person name="Liu S."/>
            <person name="Wang Z."/>
            <person name="Li J."/>
        </authorList>
    </citation>
    <scope>NUCLEOTIDE SEQUENCE [LARGE SCALE GENOMIC DNA]</scope>
    <source>
        <strain evidence="8">S1194</strain>
    </source>
</reference>